<dbReference type="EMBL" id="CP002344">
    <property type="protein sequence ID" value="ADU50948.1"/>
    <property type="molecule type" value="Genomic_DNA"/>
</dbReference>
<proteinExistence type="predicted"/>
<dbReference type="Proteomes" id="UP000008915">
    <property type="component" value="Chromosome"/>
</dbReference>
<evidence type="ECO:0000313" key="1">
    <source>
        <dbReference type="EMBL" id="ADU50948.1"/>
    </source>
</evidence>
<name>E6SIV3_THEM7</name>
<evidence type="ECO:0008006" key="3">
    <source>
        <dbReference type="Google" id="ProtNLM"/>
    </source>
</evidence>
<dbReference type="HOGENOM" id="CLU_1730553_0_0_9"/>
<evidence type="ECO:0000313" key="2">
    <source>
        <dbReference type="Proteomes" id="UP000008915"/>
    </source>
</evidence>
<accession>E6SIV3</accession>
<dbReference type="AlphaFoldDB" id="E6SIV3"/>
<protein>
    <recommendedName>
        <fullName evidence="3">PIN domain-containing protein</fullName>
    </recommendedName>
</protein>
<reference evidence="2" key="2">
    <citation type="journal article" date="2010" name="Stand. Genomic Sci.">
        <title>Complete genome sequence of Thermaerobacter marianensis type strain (7p75aT).</title>
        <authorList>
            <person name="Han C."/>
            <person name="Gu W."/>
            <person name="Zhang X."/>
            <person name="Lapidus A."/>
            <person name="Nolan M."/>
            <person name="Copeland A."/>
            <person name="Lucas S."/>
            <person name="Glavina Del Rio T."/>
            <person name="Tice H."/>
            <person name="Cheng J."/>
            <person name="Tapia R."/>
            <person name="Goodwin L."/>
            <person name="Pitluck S."/>
            <person name="Pagani I."/>
            <person name="Ivanova N."/>
            <person name="Mavromatis K."/>
            <person name="Mikhailova N."/>
            <person name="Pati A."/>
            <person name="Chen A."/>
            <person name="Palaniappan K."/>
            <person name="Land M."/>
            <person name="Hauser L."/>
            <person name="Chang Y."/>
            <person name="Jeffries C."/>
            <person name="Schneider S."/>
            <person name="Rohde M."/>
            <person name="Goker M."/>
            <person name="Pukall R."/>
            <person name="Woyke T."/>
            <person name="Bristow J."/>
            <person name="Eisen J."/>
            <person name="Markowitz V."/>
            <person name="Hugenholtz P."/>
            <person name="Kyrpides N."/>
            <person name="Klenk H."/>
            <person name="Detter J."/>
        </authorList>
    </citation>
    <scope>NUCLEOTIDE SEQUENCE [LARGE SCALE GENOMIC DNA]</scope>
    <source>
        <strain evidence="2">ATCC 700841 / DSM 12885 / JCM 10246 / 7p75a</strain>
    </source>
</reference>
<sequence length="151" mass="16591">MQVLTLAASGLFVPLVPQSVLAEFVQRAVSHGIGGRTYAYDDVRRWLEALAPLLDRAQPVGLRDLLPSLLRYPMQPLRRLLQSGARQWPEGLPPEVLAASADRVDPGDLHVMLAAVELGADVLVTSNVEDFVPLTEVCDVEPPSVFLRRFL</sequence>
<organism evidence="1 2">
    <name type="scientific">Thermaerobacter marianensis (strain ATCC 700841 / DSM 12885 / JCM 10246 / 7p75a)</name>
    <dbReference type="NCBI Taxonomy" id="644966"/>
    <lineage>
        <taxon>Bacteria</taxon>
        <taxon>Bacillati</taxon>
        <taxon>Bacillota</taxon>
        <taxon>Clostridia</taxon>
        <taxon>Eubacteriales</taxon>
        <taxon>Clostridiales Family XVII. Incertae Sedis</taxon>
        <taxon>Thermaerobacter</taxon>
    </lineage>
</organism>
<keyword evidence="2" id="KW-1185">Reference proteome</keyword>
<reference evidence="1 2" key="1">
    <citation type="journal article" date="2010" name="Stand. Genomic Sci.">
        <title>Complete genome sequence of Thermaerobacter marianensis type strain (7p75a).</title>
        <authorList>
            <person name="Han C."/>
            <person name="Gu W."/>
            <person name="Zhang X."/>
            <person name="Lapidus A."/>
            <person name="Nolan M."/>
            <person name="Copeland A."/>
            <person name="Lucas S."/>
            <person name="Del Rio T.G."/>
            <person name="Tice H."/>
            <person name="Cheng J.F."/>
            <person name="Tapia R."/>
            <person name="Goodwin L."/>
            <person name="Pitluck S."/>
            <person name="Pagani I."/>
            <person name="Ivanova N."/>
            <person name="Mavromatis K."/>
            <person name="Mikhailova N."/>
            <person name="Pati A."/>
            <person name="Chen A."/>
            <person name="Palaniappan K."/>
            <person name="Land M."/>
            <person name="Hauser L."/>
            <person name="Chang Y.J."/>
            <person name="Jeffries C.D."/>
            <person name="Schneider S."/>
            <person name="Rohde M."/>
            <person name="Goker M."/>
            <person name="Pukall R."/>
            <person name="Woyke T."/>
            <person name="Bristow J."/>
            <person name="Eisen J.A."/>
            <person name="Markowitz V."/>
            <person name="Hugenholtz P."/>
            <person name="Kyrpides N.C."/>
            <person name="Klenk H.P."/>
            <person name="Detter J.C."/>
        </authorList>
    </citation>
    <scope>NUCLEOTIDE SEQUENCE [LARGE SCALE GENOMIC DNA]</scope>
    <source>
        <strain evidence="2">ATCC 700841 / DSM 12885 / JCM 10246 / 7p75a</strain>
    </source>
</reference>
<dbReference type="KEGG" id="tmr:Tmar_0834"/>
<gene>
    <name evidence="1" type="ordered locus">Tmar_0834</name>
</gene>